<organism evidence="1 2">
    <name type="scientific">Catharanthus roseus</name>
    <name type="common">Madagascar periwinkle</name>
    <name type="synonym">Vinca rosea</name>
    <dbReference type="NCBI Taxonomy" id="4058"/>
    <lineage>
        <taxon>Eukaryota</taxon>
        <taxon>Viridiplantae</taxon>
        <taxon>Streptophyta</taxon>
        <taxon>Embryophyta</taxon>
        <taxon>Tracheophyta</taxon>
        <taxon>Spermatophyta</taxon>
        <taxon>Magnoliopsida</taxon>
        <taxon>eudicotyledons</taxon>
        <taxon>Gunneridae</taxon>
        <taxon>Pentapetalae</taxon>
        <taxon>asterids</taxon>
        <taxon>lamiids</taxon>
        <taxon>Gentianales</taxon>
        <taxon>Apocynaceae</taxon>
        <taxon>Rauvolfioideae</taxon>
        <taxon>Vinceae</taxon>
        <taxon>Catharanthinae</taxon>
        <taxon>Catharanthus</taxon>
    </lineage>
</organism>
<accession>A0ACC0ASB4</accession>
<dbReference type="EMBL" id="CM044705">
    <property type="protein sequence ID" value="KAI5663439.1"/>
    <property type="molecule type" value="Genomic_DNA"/>
</dbReference>
<comment type="caution">
    <text evidence="1">The sequence shown here is derived from an EMBL/GenBank/DDBJ whole genome shotgun (WGS) entry which is preliminary data.</text>
</comment>
<keyword evidence="2" id="KW-1185">Reference proteome</keyword>
<evidence type="ECO:0000313" key="1">
    <source>
        <dbReference type="EMBL" id="KAI5663439.1"/>
    </source>
</evidence>
<evidence type="ECO:0000313" key="2">
    <source>
        <dbReference type="Proteomes" id="UP001060085"/>
    </source>
</evidence>
<gene>
    <name evidence="1" type="ORF">M9H77_22762</name>
</gene>
<name>A0ACC0ASB4_CATRO</name>
<sequence>MEEVPAHVHPSPIVPDIFTRQHEHRSGLIWNISVAIYSSVIVPLHVKKEPLEAWILREITGSGTDDDLILRVRGFIFLLLGGHMLFDFSRSLVHVLKKAKVLPLKALVELIFNKLVRYFHQYREEAQNCVHPFPT</sequence>
<dbReference type="Proteomes" id="UP001060085">
    <property type="component" value="Linkage Group LG05"/>
</dbReference>
<protein>
    <submittedName>
        <fullName evidence="1">Uncharacterized protein</fullName>
    </submittedName>
</protein>
<reference evidence="2" key="1">
    <citation type="journal article" date="2023" name="Nat. Plants">
        <title>Single-cell RNA sequencing provides a high-resolution roadmap for understanding the multicellular compartmentation of specialized metabolism.</title>
        <authorList>
            <person name="Sun S."/>
            <person name="Shen X."/>
            <person name="Li Y."/>
            <person name="Li Y."/>
            <person name="Wang S."/>
            <person name="Li R."/>
            <person name="Zhang H."/>
            <person name="Shen G."/>
            <person name="Guo B."/>
            <person name="Wei J."/>
            <person name="Xu J."/>
            <person name="St-Pierre B."/>
            <person name="Chen S."/>
            <person name="Sun C."/>
        </authorList>
    </citation>
    <scope>NUCLEOTIDE SEQUENCE [LARGE SCALE GENOMIC DNA]</scope>
</reference>
<proteinExistence type="predicted"/>